<dbReference type="AlphaFoldDB" id="A0AAN8S6M8"/>
<reference evidence="1 2" key="1">
    <citation type="submission" date="2023-10" db="EMBL/GenBank/DDBJ databases">
        <title>Genomes of two closely related lineages of the louse Polyplax serrata with different host specificities.</title>
        <authorList>
            <person name="Martinu J."/>
            <person name="Tarabai H."/>
            <person name="Stefka J."/>
            <person name="Hypsa V."/>
        </authorList>
    </citation>
    <scope>NUCLEOTIDE SEQUENCE [LARGE SCALE GENOMIC DNA]</scope>
    <source>
        <strain evidence="1">HR10_N</strain>
    </source>
</reference>
<sequence>MHDLKAGTAACNLPMVKKATCQRRFYSRQRISTIKFAITNHLILARREPINCESGGESHTRTR</sequence>
<dbReference type="Proteomes" id="UP001372834">
    <property type="component" value="Unassembled WGS sequence"/>
</dbReference>
<name>A0AAN8S6M8_POLSC</name>
<evidence type="ECO:0000313" key="2">
    <source>
        <dbReference type="Proteomes" id="UP001372834"/>
    </source>
</evidence>
<evidence type="ECO:0000313" key="1">
    <source>
        <dbReference type="EMBL" id="KAK6629994.1"/>
    </source>
</evidence>
<dbReference type="EMBL" id="JAWJWE010000036">
    <property type="protein sequence ID" value="KAK6629994.1"/>
    <property type="molecule type" value="Genomic_DNA"/>
</dbReference>
<proteinExistence type="predicted"/>
<protein>
    <submittedName>
        <fullName evidence="1">Uncharacterized protein</fullName>
    </submittedName>
</protein>
<feature type="non-terminal residue" evidence="1">
    <location>
        <position position="63"/>
    </location>
</feature>
<comment type="caution">
    <text evidence="1">The sequence shown here is derived from an EMBL/GenBank/DDBJ whole genome shotgun (WGS) entry which is preliminary data.</text>
</comment>
<gene>
    <name evidence="1" type="ORF">RUM43_003815</name>
</gene>
<organism evidence="1 2">
    <name type="scientific">Polyplax serrata</name>
    <name type="common">Common mouse louse</name>
    <dbReference type="NCBI Taxonomy" id="468196"/>
    <lineage>
        <taxon>Eukaryota</taxon>
        <taxon>Metazoa</taxon>
        <taxon>Ecdysozoa</taxon>
        <taxon>Arthropoda</taxon>
        <taxon>Hexapoda</taxon>
        <taxon>Insecta</taxon>
        <taxon>Pterygota</taxon>
        <taxon>Neoptera</taxon>
        <taxon>Paraneoptera</taxon>
        <taxon>Psocodea</taxon>
        <taxon>Troctomorpha</taxon>
        <taxon>Phthiraptera</taxon>
        <taxon>Anoplura</taxon>
        <taxon>Polyplacidae</taxon>
        <taxon>Polyplax</taxon>
    </lineage>
</organism>
<accession>A0AAN8S6M8</accession>